<keyword evidence="3" id="KW-0813">Transport</keyword>
<name>A0ABS6IQW2_9HYPH</name>
<dbReference type="Pfam" id="PF02321">
    <property type="entry name" value="OEP"/>
    <property type="match status" value="2"/>
</dbReference>
<dbReference type="InterPro" id="IPR010130">
    <property type="entry name" value="T1SS_OMP_TolC"/>
</dbReference>
<dbReference type="InterPro" id="IPR051906">
    <property type="entry name" value="TolC-like"/>
</dbReference>
<protein>
    <submittedName>
        <fullName evidence="11">TolC family outer membrane protein</fullName>
    </submittedName>
</protein>
<feature type="signal peptide" evidence="10">
    <location>
        <begin position="1"/>
        <end position="30"/>
    </location>
</feature>
<dbReference type="NCBIfam" id="TIGR01844">
    <property type="entry name" value="type_I_sec_TolC"/>
    <property type="match status" value="1"/>
</dbReference>
<keyword evidence="6" id="KW-0472">Membrane</keyword>
<keyword evidence="10" id="KW-0732">Signal</keyword>
<evidence type="ECO:0000313" key="11">
    <source>
        <dbReference type="EMBL" id="MBU8877002.1"/>
    </source>
</evidence>
<evidence type="ECO:0000256" key="3">
    <source>
        <dbReference type="ARBA" id="ARBA00022448"/>
    </source>
</evidence>
<evidence type="ECO:0000256" key="8">
    <source>
        <dbReference type="SAM" id="Coils"/>
    </source>
</evidence>
<keyword evidence="5" id="KW-0812">Transmembrane</keyword>
<reference evidence="11 12" key="1">
    <citation type="submission" date="2021-06" db="EMBL/GenBank/DDBJ databases">
        <authorList>
            <person name="Lee D.H."/>
        </authorList>
    </citation>
    <scope>NUCLEOTIDE SEQUENCE [LARGE SCALE GENOMIC DNA]</scope>
    <source>
        <strain evidence="11 12">MMS21-HV4-11</strain>
    </source>
</reference>
<evidence type="ECO:0000256" key="9">
    <source>
        <dbReference type="SAM" id="MobiDB-lite"/>
    </source>
</evidence>
<dbReference type="PANTHER" id="PTHR30026:SF22">
    <property type="entry name" value="OUTER MEMBRANE EFFLUX PROTEIN"/>
    <property type="match status" value="1"/>
</dbReference>
<comment type="similarity">
    <text evidence="2">Belongs to the outer membrane factor (OMF) (TC 1.B.17) family.</text>
</comment>
<evidence type="ECO:0000313" key="12">
    <source>
        <dbReference type="Proteomes" id="UP000727907"/>
    </source>
</evidence>
<dbReference type="EMBL" id="JAHOPB010000003">
    <property type="protein sequence ID" value="MBU8877002.1"/>
    <property type="molecule type" value="Genomic_DNA"/>
</dbReference>
<keyword evidence="8" id="KW-0175">Coiled coil</keyword>
<proteinExistence type="inferred from homology"/>
<comment type="caution">
    <text evidence="11">The sequence shown here is derived from an EMBL/GenBank/DDBJ whole genome shotgun (WGS) entry which is preliminary data.</text>
</comment>
<dbReference type="RefSeq" id="WP_216966347.1">
    <property type="nucleotide sequence ID" value="NZ_JAHOPB010000003.1"/>
</dbReference>
<evidence type="ECO:0000256" key="1">
    <source>
        <dbReference type="ARBA" id="ARBA00004442"/>
    </source>
</evidence>
<feature type="compositionally biased region" description="Low complexity" evidence="9">
    <location>
        <begin position="468"/>
        <end position="487"/>
    </location>
</feature>
<organism evidence="11 12">
    <name type="scientific">Reyranella humidisoli</name>
    <dbReference type="NCBI Taxonomy" id="2849149"/>
    <lineage>
        <taxon>Bacteria</taxon>
        <taxon>Pseudomonadati</taxon>
        <taxon>Pseudomonadota</taxon>
        <taxon>Alphaproteobacteria</taxon>
        <taxon>Hyphomicrobiales</taxon>
        <taxon>Reyranellaceae</taxon>
        <taxon>Reyranella</taxon>
    </lineage>
</organism>
<evidence type="ECO:0000256" key="10">
    <source>
        <dbReference type="SAM" id="SignalP"/>
    </source>
</evidence>
<dbReference type="PANTHER" id="PTHR30026">
    <property type="entry name" value="OUTER MEMBRANE PROTEIN TOLC"/>
    <property type="match status" value="1"/>
</dbReference>
<keyword evidence="12" id="KW-1185">Reference proteome</keyword>
<evidence type="ECO:0000256" key="6">
    <source>
        <dbReference type="ARBA" id="ARBA00023136"/>
    </source>
</evidence>
<dbReference type="Proteomes" id="UP000727907">
    <property type="component" value="Unassembled WGS sequence"/>
</dbReference>
<keyword evidence="7" id="KW-0998">Cell outer membrane</keyword>
<feature type="region of interest" description="Disordered" evidence="9">
    <location>
        <begin position="464"/>
        <end position="487"/>
    </location>
</feature>
<gene>
    <name evidence="11" type="ORF">KQ910_24740</name>
</gene>
<accession>A0ABS6IQW2</accession>
<comment type="subcellular location">
    <subcellularLocation>
        <location evidence="1">Cell outer membrane</location>
    </subcellularLocation>
</comment>
<feature type="chain" id="PRO_5046504074" evidence="10">
    <location>
        <begin position="31"/>
        <end position="487"/>
    </location>
</feature>
<dbReference type="InterPro" id="IPR003423">
    <property type="entry name" value="OMP_efflux"/>
</dbReference>
<evidence type="ECO:0000256" key="7">
    <source>
        <dbReference type="ARBA" id="ARBA00023237"/>
    </source>
</evidence>
<keyword evidence="4" id="KW-1134">Transmembrane beta strand</keyword>
<sequence length="487" mass="52992">MRIRPSLKRARAAAACILAVGLGGASSAWSQSLIEALATTYNSNPDLLASRAILRQTDETLSQAVANWRPRVTLNVEYNKVEQDSYSQRTAPTFYALNGRFTTLQMVQPLFRGGKTIAETKQAQSNIQAQRAQLADTEQNVLLAAVTSYADLVQNIGIADARRNNVRVLVQQLDATRERFRVGELTITDVSQSEARLELAKADLVQAETNVRIAEAAFQRTIGKKPGRLGEIPLIGGLPSSEEEAIGLAMDAGPRAVTAAHRITAANYGVNSAVGDLLPQVNLVGALQQQFDLQVPNDKYYNYAVRVQAVIPIFQNGSEWSRIRSARELVGQRRNELDSARRAVAENVIRAWRQLDSSRSRVTSFESQVRANEVALNGVRQEALVGSRTTLDVLNAEQELLNSQVNLIQARHDVQVSYYGVLSGIGRLTARTLALPVEYYDEERYYKDVGSRWIGWGSSGESGTGIIPPSTSPAGVAGSAPAGSSGK</sequence>
<evidence type="ECO:0000256" key="2">
    <source>
        <dbReference type="ARBA" id="ARBA00007613"/>
    </source>
</evidence>
<feature type="coiled-coil region" evidence="8">
    <location>
        <begin position="190"/>
        <end position="217"/>
    </location>
</feature>
<evidence type="ECO:0000256" key="5">
    <source>
        <dbReference type="ARBA" id="ARBA00022692"/>
    </source>
</evidence>
<evidence type="ECO:0000256" key="4">
    <source>
        <dbReference type="ARBA" id="ARBA00022452"/>
    </source>
</evidence>